<dbReference type="Proteomes" id="UP000036932">
    <property type="component" value="Unassembled WGS sequence"/>
</dbReference>
<evidence type="ECO:0000259" key="1">
    <source>
        <dbReference type="Pfam" id="PF13021"/>
    </source>
</evidence>
<sequence>MHIKDYMKNHFNDLVLCPPLFYNWDTGIRFELGDPSIDWAEKDKYMRQVYIRALEIYKALHNNDDELYVVTMAHFSNVPKQKVKKLNLYKRYINNKTVLKRLNLDIIPNIFAEEDEEPIPKDNTYRYWVRCKACEVRHVQLIKSICNHEVGLKPRVYQRVYFINITTGTIFHIYDDRGCDVISILSNSIQNLFEKYNDWILDYDRERINAVFI</sequence>
<keyword evidence="3" id="KW-1185">Reference proteome</keyword>
<dbReference type="EMBL" id="LIUT01000001">
    <property type="protein sequence ID" value="KOR90337.1"/>
    <property type="molecule type" value="Genomic_DNA"/>
</dbReference>
<protein>
    <recommendedName>
        <fullName evidence="1">DUF3885 domain-containing protein</fullName>
    </recommendedName>
</protein>
<comment type="caution">
    <text evidence="2">The sequence shown here is derived from an EMBL/GenBank/DDBJ whole genome shotgun (WGS) entry which is preliminary data.</text>
</comment>
<proteinExistence type="predicted"/>
<dbReference type="PATRIC" id="fig|1705565.3.peg.5099"/>
<accession>A0A0M1P7E9</accession>
<feature type="domain" description="DUF3885" evidence="1">
    <location>
        <begin position="3"/>
        <end position="204"/>
    </location>
</feature>
<evidence type="ECO:0000313" key="3">
    <source>
        <dbReference type="Proteomes" id="UP000036932"/>
    </source>
</evidence>
<dbReference type="AlphaFoldDB" id="A0A0M1P7E9"/>
<name>A0A0M1P7E9_9BACL</name>
<reference evidence="3" key="1">
    <citation type="submission" date="2015-08" db="EMBL/GenBank/DDBJ databases">
        <title>Genome sequencing project for genomic taxonomy and phylogenomics of Bacillus-like bacteria.</title>
        <authorList>
            <person name="Liu B."/>
            <person name="Wang J."/>
            <person name="Zhu Y."/>
            <person name="Liu G."/>
            <person name="Chen Q."/>
            <person name="Chen Z."/>
            <person name="Lan J."/>
            <person name="Che J."/>
            <person name="Ge C."/>
            <person name="Shi H."/>
            <person name="Pan Z."/>
            <person name="Liu X."/>
        </authorList>
    </citation>
    <scope>NUCLEOTIDE SEQUENCE [LARGE SCALE GENOMIC DNA]</scope>
    <source>
        <strain evidence="3">FJAT-22460</strain>
    </source>
</reference>
<dbReference type="Pfam" id="PF13021">
    <property type="entry name" value="DUF3885"/>
    <property type="match status" value="1"/>
</dbReference>
<gene>
    <name evidence="2" type="ORF">AM231_15195</name>
</gene>
<dbReference type="InterPro" id="IPR024976">
    <property type="entry name" value="DUF3885"/>
</dbReference>
<organism evidence="2 3">
    <name type="scientific">Paenibacillus solani</name>
    <dbReference type="NCBI Taxonomy" id="1705565"/>
    <lineage>
        <taxon>Bacteria</taxon>
        <taxon>Bacillati</taxon>
        <taxon>Bacillota</taxon>
        <taxon>Bacilli</taxon>
        <taxon>Bacillales</taxon>
        <taxon>Paenibacillaceae</taxon>
        <taxon>Paenibacillus</taxon>
    </lineage>
</organism>
<evidence type="ECO:0000313" key="2">
    <source>
        <dbReference type="EMBL" id="KOR90337.1"/>
    </source>
</evidence>